<reference evidence="1 2" key="1">
    <citation type="submission" date="2020-08" db="EMBL/GenBank/DDBJ databases">
        <title>Genomic Encyclopedia of Type Strains, Phase IV (KMG-IV): sequencing the most valuable type-strain genomes for metagenomic binning, comparative biology and taxonomic classification.</title>
        <authorList>
            <person name="Goeker M."/>
        </authorList>
    </citation>
    <scope>NUCLEOTIDE SEQUENCE [LARGE SCALE GENOMIC DNA]</scope>
    <source>
        <strain evidence="1 2">DSM 102255</strain>
    </source>
</reference>
<proteinExistence type="predicted"/>
<keyword evidence="2" id="KW-1185">Reference proteome</keyword>
<dbReference type="RefSeq" id="WP_281377747.1">
    <property type="nucleotide sequence ID" value="NZ_JACIJP010000001.1"/>
</dbReference>
<evidence type="ECO:0000313" key="1">
    <source>
        <dbReference type="EMBL" id="MBB6123246.1"/>
    </source>
</evidence>
<accession>A0A841J147</accession>
<organism evidence="1 2">
    <name type="scientific">Sphingobium subterraneum</name>
    <dbReference type="NCBI Taxonomy" id="627688"/>
    <lineage>
        <taxon>Bacteria</taxon>
        <taxon>Pseudomonadati</taxon>
        <taxon>Pseudomonadota</taxon>
        <taxon>Alphaproteobacteria</taxon>
        <taxon>Sphingomonadales</taxon>
        <taxon>Sphingomonadaceae</taxon>
        <taxon>Sphingobium</taxon>
    </lineage>
</organism>
<comment type="caution">
    <text evidence="1">The sequence shown here is derived from an EMBL/GenBank/DDBJ whole genome shotgun (WGS) entry which is preliminary data.</text>
</comment>
<protein>
    <submittedName>
        <fullName evidence="1">Uncharacterized protein</fullName>
    </submittedName>
</protein>
<dbReference type="EMBL" id="JACIJP010000001">
    <property type="protein sequence ID" value="MBB6123246.1"/>
    <property type="molecule type" value="Genomic_DNA"/>
</dbReference>
<evidence type="ECO:0000313" key="2">
    <source>
        <dbReference type="Proteomes" id="UP000552700"/>
    </source>
</evidence>
<dbReference type="AlphaFoldDB" id="A0A841J147"/>
<sequence length="41" mass="4466">MTTPADTPAETVVDLGGGFLQITRMDVEERDDLSEAEPDDQ</sequence>
<dbReference type="Proteomes" id="UP000552700">
    <property type="component" value="Unassembled WGS sequence"/>
</dbReference>
<gene>
    <name evidence="1" type="ORF">FHS92_000953</name>
</gene>
<name>A0A841J147_9SPHN</name>